<keyword evidence="2 5" id="KW-0812">Transmembrane</keyword>
<evidence type="ECO:0000313" key="6">
    <source>
        <dbReference type="Proteomes" id="UP000515160"/>
    </source>
</evidence>
<comment type="pathway">
    <text evidence="5">Glycolipid biosynthesis; glycosylphosphatidylinositol-anchor biosynthesis.</text>
</comment>
<feature type="transmembrane region" description="Helical" evidence="5">
    <location>
        <begin position="17"/>
        <end position="36"/>
    </location>
</feature>
<comment type="similarity">
    <text evidence="5">Belongs to the PIGW family.</text>
</comment>
<feature type="transmembrane region" description="Helical" evidence="5">
    <location>
        <begin position="425"/>
        <end position="447"/>
    </location>
</feature>
<proteinExistence type="inferred from homology"/>
<keyword evidence="6" id="KW-1185">Reference proteome</keyword>
<sequence>MEKLNITEIEIPNYDTLGSFVVILTTFWGIVLARLATQLLNMRVKPNLCYLVEFTLIVLPTVLFVTIASDYSGHFVALMSLLAFWFIQKTRSLQRAKERSVFLLGQRPQFLTVMRSMIQLITSVCILAVDFNCFYRPYSKSEFFGAQLMDTGIGLFVASMAFVSRRPKTKAEMQSEVFGAALPLICFGSIRTLIVIVLKYHLAEREYGRHLNAFFILGFTKLFGSLCGYQLSSDAQLLPMGVTLLFAHQYALLYGISDYVQTDKKPPLTLFQLNRQGPLSVPGFVALYLITIHVSKWWRLKALLSYEEMVIKLRKAYRLSLLGWSLTFICSHTMGICRVTCNLGYVCWMFAIYMSMFTLCLFVFEFVINTVYPVKKFEKETLKETTVCCKRDKEIVYTYTICESVNQHGLMFFLLANAWTGLANLYLNLSLVSTSNSVAILVLYMFLNTFVVHRKYCQ</sequence>
<feature type="transmembrane region" description="Helical" evidence="5">
    <location>
        <begin position="348"/>
        <end position="374"/>
    </location>
</feature>
<feature type="transmembrane region" description="Helical" evidence="5">
    <location>
        <begin position="177"/>
        <end position="198"/>
    </location>
</feature>
<keyword evidence="5" id="KW-0012">Acyltransferase</keyword>
<feature type="transmembrane region" description="Helical" evidence="5">
    <location>
        <begin position="117"/>
        <end position="138"/>
    </location>
</feature>
<evidence type="ECO:0000256" key="3">
    <source>
        <dbReference type="ARBA" id="ARBA00022989"/>
    </source>
</evidence>
<keyword evidence="4 5" id="KW-0472">Membrane</keyword>
<keyword evidence="5" id="KW-0337">GPI-anchor biosynthesis</keyword>
<comment type="function">
    <text evidence="5">A acetyltransferase, which acetylates the inositol ring of phosphatidylinositol during biosynthesis of GPI-anchor.</text>
</comment>
<dbReference type="InterPro" id="IPR009447">
    <property type="entry name" value="PIGW/GWT1"/>
</dbReference>
<name>A0A9C6T6D5_DROAB</name>
<keyword evidence="3 5" id="KW-1133">Transmembrane helix</keyword>
<dbReference type="GeneID" id="127565564"/>
<evidence type="ECO:0000256" key="1">
    <source>
        <dbReference type="ARBA" id="ARBA00004141"/>
    </source>
</evidence>
<organism evidence="6 7">
    <name type="scientific">Drosophila albomicans</name>
    <name type="common">Fruit fly</name>
    <dbReference type="NCBI Taxonomy" id="7291"/>
    <lineage>
        <taxon>Eukaryota</taxon>
        <taxon>Metazoa</taxon>
        <taxon>Ecdysozoa</taxon>
        <taxon>Arthropoda</taxon>
        <taxon>Hexapoda</taxon>
        <taxon>Insecta</taxon>
        <taxon>Pterygota</taxon>
        <taxon>Neoptera</taxon>
        <taxon>Endopterygota</taxon>
        <taxon>Diptera</taxon>
        <taxon>Brachycera</taxon>
        <taxon>Muscomorpha</taxon>
        <taxon>Ephydroidea</taxon>
        <taxon>Drosophilidae</taxon>
        <taxon>Drosophila</taxon>
    </lineage>
</organism>
<dbReference type="GO" id="GO:0005789">
    <property type="term" value="C:endoplasmic reticulum membrane"/>
    <property type="evidence" value="ECO:0007669"/>
    <property type="project" value="UniProtKB-SubCell"/>
</dbReference>
<evidence type="ECO:0000256" key="5">
    <source>
        <dbReference type="RuleBase" id="RU280819"/>
    </source>
</evidence>
<reference evidence="7" key="1">
    <citation type="submission" date="2025-08" db="UniProtKB">
        <authorList>
            <consortium name="RefSeq"/>
        </authorList>
    </citation>
    <scope>IDENTIFICATION</scope>
    <source>
        <strain evidence="7">15112-1751.03</strain>
        <tissue evidence="7">Whole Adult</tissue>
    </source>
</reference>
<dbReference type="OrthoDB" id="15270at2759"/>
<evidence type="ECO:0000256" key="2">
    <source>
        <dbReference type="ARBA" id="ARBA00022692"/>
    </source>
</evidence>
<evidence type="ECO:0000313" key="7">
    <source>
        <dbReference type="RefSeq" id="XP_051860647.1"/>
    </source>
</evidence>
<evidence type="ECO:0000256" key="4">
    <source>
        <dbReference type="ARBA" id="ARBA00023136"/>
    </source>
</evidence>
<dbReference type="PANTHER" id="PTHR20661:SF0">
    <property type="entry name" value="PHOSPHATIDYLINOSITOL-GLYCAN BIOSYNTHESIS CLASS W PROTEIN"/>
    <property type="match status" value="1"/>
</dbReference>
<dbReference type="Proteomes" id="UP000515160">
    <property type="component" value="Chromosome 3"/>
</dbReference>
<dbReference type="AlphaFoldDB" id="A0A9C6T6D5"/>
<feature type="transmembrane region" description="Helical" evidence="5">
    <location>
        <begin position="316"/>
        <end position="336"/>
    </location>
</feature>
<gene>
    <name evidence="7" type="primary">LOC127565564</name>
</gene>
<dbReference type="RefSeq" id="XP_051860647.1">
    <property type="nucleotide sequence ID" value="XM_052004687.1"/>
</dbReference>
<keyword evidence="5" id="KW-0256">Endoplasmic reticulum</keyword>
<dbReference type="GO" id="GO:0006506">
    <property type="term" value="P:GPI anchor biosynthetic process"/>
    <property type="evidence" value="ECO:0007669"/>
    <property type="project" value="UniProtKB-KW"/>
</dbReference>
<feature type="transmembrane region" description="Helical" evidence="5">
    <location>
        <begin position="238"/>
        <end position="257"/>
    </location>
</feature>
<keyword evidence="5" id="KW-0808">Transferase</keyword>
<dbReference type="Pfam" id="PF06423">
    <property type="entry name" value="GWT1"/>
    <property type="match status" value="1"/>
</dbReference>
<dbReference type="EC" id="2.3.-.-" evidence="5"/>
<comment type="subcellular location">
    <subcellularLocation>
        <location evidence="5">Endoplasmic reticulum membrane</location>
        <topology evidence="5">Multi-pass membrane protein</topology>
    </subcellularLocation>
    <subcellularLocation>
        <location evidence="1">Membrane</location>
        <topology evidence="1">Multi-pass membrane protein</topology>
    </subcellularLocation>
</comment>
<dbReference type="PANTHER" id="PTHR20661">
    <property type="entry name" value="PHOSPHATIDYLINOSITOL-GLYCAN BIOSYNTHESIS CLASS W PROTEIN"/>
    <property type="match status" value="1"/>
</dbReference>
<feature type="transmembrane region" description="Helical" evidence="5">
    <location>
        <begin position="210"/>
        <end position="231"/>
    </location>
</feature>
<dbReference type="GO" id="GO:0032216">
    <property type="term" value="F:glucosaminyl-phosphatidylinositol O-acyltransferase activity"/>
    <property type="evidence" value="ECO:0007669"/>
    <property type="project" value="TreeGrafter"/>
</dbReference>
<dbReference type="GO" id="GO:0072659">
    <property type="term" value="P:protein localization to plasma membrane"/>
    <property type="evidence" value="ECO:0007669"/>
    <property type="project" value="TreeGrafter"/>
</dbReference>
<feature type="transmembrane region" description="Helical" evidence="5">
    <location>
        <begin position="277"/>
        <end position="295"/>
    </location>
</feature>
<feature type="transmembrane region" description="Helical" evidence="5">
    <location>
        <begin position="48"/>
        <end position="65"/>
    </location>
</feature>
<feature type="transmembrane region" description="Helical" evidence="5">
    <location>
        <begin position="144"/>
        <end position="165"/>
    </location>
</feature>
<feature type="transmembrane region" description="Helical" evidence="5">
    <location>
        <begin position="71"/>
        <end position="87"/>
    </location>
</feature>
<accession>A0A9C6T6D5</accession>
<protein>
    <recommendedName>
        <fullName evidence="5">Phosphatidylinositol-glycan biosynthesis class W protein</fullName>
        <ecNumber evidence="5">2.3.-.-</ecNumber>
    </recommendedName>
</protein>